<dbReference type="VEuPathDB" id="FungiDB:MFRU_021g00810"/>
<evidence type="ECO:0000256" key="3">
    <source>
        <dbReference type="ARBA" id="ARBA00004609"/>
    </source>
</evidence>
<dbReference type="GO" id="GO:0071555">
    <property type="term" value="P:cell wall organization"/>
    <property type="evidence" value="ECO:0007669"/>
    <property type="project" value="UniProtKB-KW"/>
</dbReference>
<keyword evidence="13 23" id="KW-0472">Membrane</keyword>
<accession>A0A5M9K8L9</accession>
<name>A0A5M9K8L9_MONFR</name>
<keyword evidence="8" id="KW-0134">Cell wall</keyword>
<dbReference type="EMBL" id="VICG01000001">
    <property type="protein sequence ID" value="KAA8577210.1"/>
    <property type="molecule type" value="Genomic_DNA"/>
</dbReference>
<dbReference type="Proteomes" id="UP000322873">
    <property type="component" value="Unassembled WGS sequence"/>
</dbReference>
<dbReference type="GO" id="GO:0009277">
    <property type="term" value="C:fungal-type cell wall"/>
    <property type="evidence" value="ECO:0007669"/>
    <property type="project" value="TreeGrafter"/>
</dbReference>
<dbReference type="SUPFAM" id="SSF51445">
    <property type="entry name" value="(Trans)glycosidases"/>
    <property type="match status" value="1"/>
</dbReference>
<dbReference type="PANTHER" id="PTHR16631:SF13">
    <property type="entry name" value="GLUCAN ENDO-1,3-BETA-GLUCOSIDASE EGLC-RELATED"/>
    <property type="match status" value="1"/>
</dbReference>
<keyword evidence="23" id="KW-0812">Transmembrane</keyword>
<protein>
    <recommendedName>
        <fullName evidence="6">Probable glucan endo-1,3-beta-glucosidase eglC</fullName>
        <ecNumber evidence="5">3.2.1.39</ecNumber>
    </recommendedName>
    <alternativeName>
        <fullName evidence="20">Endo-1,3-beta-glucanase eglC</fullName>
    </alternativeName>
    <alternativeName>
        <fullName evidence="21">Laminarinase eglC</fullName>
    </alternativeName>
</protein>
<comment type="function">
    <text evidence="19">Glucanases play a role in cell expansion during growth, in cell-cell fusion during mating, and in spore release during sporulation. This enzyme may be involved in beta-glucan degradation and also function biosynthetically as a transglycosylase.</text>
</comment>
<feature type="transmembrane region" description="Helical" evidence="23">
    <location>
        <begin position="78"/>
        <end position="98"/>
    </location>
</feature>
<keyword evidence="9" id="KW-0964">Secreted</keyword>
<evidence type="ECO:0000256" key="14">
    <source>
        <dbReference type="ARBA" id="ARBA00023180"/>
    </source>
</evidence>
<dbReference type="GO" id="GO:0009986">
    <property type="term" value="C:cell surface"/>
    <property type="evidence" value="ECO:0007669"/>
    <property type="project" value="TreeGrafter"/>
</dbReference>
<dbReference type="Pfam" id="PF00332">
    <property type="entry name" value="Glyco_hydro_17"/>
    <property type="match status" value="1"/>
</dbReference>
<dbReference type="InterPro" id="IPR050732">
    <property type="entry name" value="Beta-glucan_modifiers"/>
</dbReference>
<gene>
    <name evidence="24" type="ORF">EYC84_007201</name>
</gene>
<evidence type="ECO:0000256" key="4">
    <source>
        <dbReference type="ARBA" id="ARBA00008773"/>
    </source>
</evidence>
<keyword evidence="25" id="KW-1185">Reference proteome</keyword>
<proteinExistence type="inferred from homology"/>
<keyword evidence="18" id="KW-0624">Polysaccharide degradation</keyword>
<evidence type="ECO:0000256" key="21">
    <source>
        <dbReference type="ARBA" id="ARBA00032906"/>
    </source>
</evidence>
<keyword evidence="16" id="KW-0449">Lipoprotein</keyword>
<dbReference type="GO" id="GO:0005886">
    <property type="term" value="C:plasma membrane"/>
    <property type="evidence" value="ECO:0007669"/>
    <property type="project" value="UniProtKB-SubCell"/>
</dbReference>
<keyword evidence="12" id="KW-0378">Hydrolase</keyword>
<sequence>MMMTLNTKAPDNPVRYLHNIEIREKEPHMQASMQDVRDWQNSSLISLNTYYKYIYIYTYIFFSSSLTKSSSLHSIQSLLYFLFIFLNMKTTSILLALASTLTGADAWWKGFNSQATLANGACKTQADWENDFRLIQSFPNGFNSLRVYASSDCNTINTVVPAAIATGGKVLVGVWTEDAAHYEAEKQALLAATRTYGFDWLVAVSVGSEDLYRGDTTASVLAQQIYDVRGMLSTVPGYSTDKVLVGHVDTWTMWTDGRNVDVIKACDFIGLDGYPYFQNGEENDIGVASDLFWQSVNAVRGAVQNAGSYSWVWVTETGWPTTGATENKAVASVANAQTYWKEVGCSALNQVHIFWYSLQDFSAVPSFGVADANGKALYDLSC</sequence>
<keyword evidence="10" id="KW-0336">GPI-anchor</keyword>
<evidence type="ECO:0000256" key="18">
    <source>
        <dbReference type="ARBA" id="ARBA00023326"/>
    </source>
</evidence>
<dbReference type="GO" id="GO:0000272">
    <property type="term" value="P:polysaccharide catabolic process"/>
    <property type="evidence" value="ECO:0007669"/>
    <property type="project" value="UniProtKB-KW"/>
</dbReference>
<evidence type="ECO:0000256" key="2">
    <source>
        <dbReference type="ARBA" id="ARBA00004191"/>
    </source>
</evidence>
<dbReference type="PANTHER" id="PTHR16631">
    <property type="entry name" value="GLUCAN 1,3-BETA-GLUCOSIDASE"/>
    <property type="match status" value="1"/>
</dbReference>
<keyword evidence="17" id="KW-0961">Cell wall biogenesis/degradation</keyword>
<organism evidence="24 25">
    <name type="scientific">Monilinia fructicola</name>
    <name type="common">Brown rot fungus</name>
    <name type="synonym">Ciboria fructicola</name>
    <dbReference type="NCBI Taxonomy" id="38448"/>
    <lineage>
        <taxon>Eukaryota</taxon>
        <taxon>Fungi</taxon>
        <taxon>Dikarya</taxon>
        <taxon>Ascomycota</taxon>
        <taxon>Pezizomycotina</taxon>
        <taxon>Leotiomycetes</taxon>
        <taxon>Helotiales</taxon>
        <taxon>Sclerotiniaceae</taxon>
        <taxon>Monilinia</taxon>
    </lineage>
</organism>
<evidence type="ECO:0000256" key="13">
    <source>
        <dbReference type="ARBA" id="ARBA00023136"/>
    </source>
</evidence>
<evidence type="ECO:0000313" key="24">
    <source>
        <dbReference type="EMBL" id="KAA8577210.1"/>
    </source>
</evidence>
<evidence type="ECO:0000256" key="9">
    <source>
        <dbReference type="ARBA" id="ARBA00022525"/>
    </source>
</evidence>
<evidence type="ECO:0000256" key="10">
    <source>
        <dbReference type="ARBA" id="ARBA00022622"/>
    </source>
</evidence>
<keyword evidence="23" id="KW-1133">Transmembrane helix</keyword>
<evidence type="ECO:0000256" key="17">
    <source>
        <dbReference type="ARBA" id="ARBA00023316"/>
    </source>
</evidence>
<evidence type="ECO:0000256" key="16">
    <source>
        <dbReference type="ARBA" id="ARBA00023288"/>
    </source>
</evidence>
<keyword evidence="7" id="KW-1003">Cell membrane</keyword>
<evidence type="ECO:0000256" key="22">
    <source>
        <dbReference type="RuleBase" id="RU004335"/>
    </source>
</evidence>
<evidence type="ECO:0000256" key="8">
    <source>
        <dbReference type="ARBA" id="ARBA00022512"/>
    </source>
</evidence>
<evidence type="ECO:0000256" key="5">
    <source>
        <dbReference type="ARBA" id="ARBA00012780"/>
    </source>
</evidence>
<dbReference type="Gene3D" id="3.20.20.80">
    <property type="entry name" value="Glycosidases"/>
    <property type="match status" value="1"/>
</dbReference>
<evidence type="ECO:0000256" key="1">
    <source>
        <dbReference type="ARBA" id="ARBA00000382"/>
    </source>
</evidence>
<dbReference type="GO" id="GO:0098552">
    <property type="term" value="C:side of membrane"/>
    <property type="evidence" value="ECO:0007669"/>
    <property type="project" value="UniProtKB-KW"/>
</dbReference>
<keyword evidence="15" id="KW-0119">Carbohydrate metabolism</keyword>
<evidence type="ECO:0000256" key="11">
    <source>
        <dbReference type="ARBA" id="ARBA00022729"/>
    </source>
</evidence>
<reference evidence="24 25" key="1">
    <citation type="submission" date="2019-06" db="EMBL/GenBank/DDBJ databases">
        <title>Genome Sequence of the Brown Rot Fungal Pathogen Monilinia fructicola.</title>
        <authorList>
            <person name="De Miccolis Angelini R.M."/>
            <person name="Landi L."/>
            <person name="Abate D."/>
            <person name="Pollastro S."/>
            <person name="Romanazzi G."/>
            <person name="Faretra F."/>
        </authorList>
    </citation>
    <scope>NUCLEOTIDE SEQUENCE [LARGE SCALE GENOMIC DNA]</scope>
    <source>
        <strain evidence="24 25">Mfrc123</strain>
    </source>
</reference>
<comment type="caution">
    <text evidence="24">The sequence shown here is derived from an EMBL/GenBank/DDBJ whole genome shotgun (WGS) entry which is preliminary data.</text>
</comment>
<evidence type="ECO:0000256" key="19">
    <source>
        <dbReference type="ARBA" id="ARBA00025152"/>
    </source>
</evidence>
<dbReference type="FunFam" id="3.20.20.80:FF:000233">
    <property type="entry name" value="Probable glucan endo-1,3-beta-glucosidase eglC"/>
    <property type="match status" value="1"/>
</dbReference>
<evidence type="ECO:0000256" key="20">
    <source>
        <dbReference type="ARBA" id="ARBA00032134"/>
    </source>
</evidence>
<evidence type="ECO:0000256" key="7">
    <source>
        <dbReference type="ARBA" id="ARBA00022475"/>
    </source>
</evidence>
<feature type="transmembrane region" description="Helical" evidence="23">
    <location>
        <begin position="50"/>
        <end position="66"/>
    </location>
</feature>
<dbReference type="GO" id="GO:0042973">
    <property type="term" value="F:glucan endo-1,3-beta-D-glucosidase activity"/>
    <property type="evidence" value="ECO:0007669"/>
    <property type="project" value="UniProtKB-EC"/>
</dbReference>
<evidence type="ECO:0000256" key="12">
    <source>
        <dbReference type="ARBA" id="ARBA00022801"/>
    </source>
</evidence>
<evidence type="ECO:0000256" key="15">
    <source>
        <dbReference type="ARBA" id="ARBA00023277"/>
    </source>
</evidence>
<dbReference type="InterPro" id="IPR000490">
    <property type="entry name" value="Glyco_hydro_17"/>
</dbReference>
<comment type="subcellular location">
    <subcellularLocation>
        <location evidence="3">Cell membrane</location>
        <topology evidence="3">Lipid-anchor</topology>
        <topology evidence="3">GPI-anchor</topology>
    </subcellularLocation>
    <subcellularLocation>
        <location evidence="2">Secreted</location>
        <location evidence="2">Cell wall</location>
    </subcellularLocation>
</comment>
<dbReference type="GO" id="GO:0005576">
    <property type="term" value="C:extracellular region"/>
    <property type="evidence" value="ECO:0007669"/>
    <property type="project" value="TreeGrafter"/>
</dbReference>
<comment type="similarity">
    <text evidence="4 22">Belongs to the glycosyl hydrolase 17 family.</text>
</comment>
<dbReference type="InterPro" id="IPR017853">
    <property type="entry name" value="GH"/>
</dbReference>
<evidence type="ECO:0000256" key="6">
    <source>
        <dbReference type="ARBA" id="ARBA00019762"/>
    </source>
</evidence>
<dbReference type="AlphaFoldDB" id="A0A5M9K8L9"/>
<evidence type="ECO:0000256" key="23">
    <source>
        <dbReference type="SAM" id="Phobius"/>
    </source>
</evidence>
<keyword evidence="11" id="KW-0732">Signal</keyword>
<comment type="catalytic activity">
    <reaction evidence="1">
        <text>Hydrolysis of (1-&gt;3)-beta-D-glucosidic linkages in (1-&gt;3)-beta-D-glucans.</text>
        <dbReference type="EC" id="3.2.1.39"/>
    </reaction>
</comment>
<dbReference type="EC" id="3.2.1.39" evidence="5"/>
<evidence type="ECO:0000313" key="25">
    <source>
        <dbReference type="Proteomes" id="UP000322873"/>
    </source>
</evidence>
<keyword evidence="14" id="KW-0325">Glycoprotein</keyword>